<evidence type="ECO:0000256" key="5">
    <source>
        <dbReference type="ARBA" id="ARBA00022679"/>
    </source>
</evidence>
<keyword evidence="5 8" id="KW-0808">Transferase</keyword>
<keyword evidence="4 8" id="KW-0489">Methyltransferase</keyword>
<evidence type="ECO:0000256" key="3">
    <source>
        <dbReference type="ARBA" id="ARBA00011977"/>
    </source>
</evidence>
<dbReference type="InterPro" id="IPR003358">
    <property type="entry name" value="tRNA_(Gua-N-7)_MeTrfase_Trmb"/>
</dbReference>
<evidence type="ECO:0000256" key="1">
    <source>
        <dbReference type="ARBA" id="ARBA00000142"/>
    </source>
</evidence>
<comment type="function">
    <text evidence="2">Catalyzes the formation of N(7)-methylguanine at position 46 (m7G46) in tRNA.</text>
</comment>
<keyword evidence="9" id="KW-1185">Reference proteome</keyword>
<dbReference type="RefSeq" id="WP_102655596.1">
    <property type="nucleotide sequence ID" value="NZ_PNRF01000047.1"/>
</dbReference>
<comment type="caution">
    <text evidence="8">The sequence shown here is derived from an EMBL/GenBank/DDBJ whole genome shotgun (WGS) entry which is preliminary data.</text>
</comment>
<evidence type="ECO:0000256" key="4">
    <source>
        <dbReference type="ARBA" id="ARBA00022603"/>
    </source>
</evidence>
<accession>A0A2N7TVB6</accession>
<dbReference type="EC" id="2.1.1.33" evidence="3"/>
<keyword evidence="6" id="KW-0949">S-adenosyl-L-methionine</keyword>
<evidence type="ECO:0000313" key="9">
    <source>
        <dbReference type="Proteomes" id="UP000235803"/>
    </source>
</evidence>
<proteinExistence type="predicted"/>
<evidence type="ECO:0000256" key="2">
    <source>
        <dbReference type="ARBA" id="ARBA00003015"/>
    </source>
</evidence>
<dbReference type="GO" id="GO:0008176">
    <property type="term" value="F:tRNA (guanine(46)-N7)-methyltransferase activity"/>
    <property type="evidence" value="ECO:0007669"/>
    <property type="project" value="UniProtKB-EC"/>
</dbReference>
<name>A0A2N7TVB6_9GAMM</name>
<dbReference type="Proteomes" id="UP000235803">
    <property type="component" value="Unassembled WGS sequence"/>
</dbReference>
<dbReference type="CDD" id="cd02440">
    <property type="entry name" value="AdoMet_MTases"/>
    <property type="match status" value="1"/>
</dbReference>
<protein>
    <recommendedName>
        <fullName evidence="3">tRNA (guanine(46)-N(7))-methyltransferase</fullName>
        <ecNumber evidence="3">2.1.1.33</ecNumber>
    </recommendedName>
</protein>
<dbReference type="InterPro" id="IPR029063">
    <property type="entry name" value="SAM-dependent_MTases_sf"/>
</dbReference>
<comment type="catalytic activity">
    <reaction evidence="1">
        <text>guanosine(46) in tRNA + S-adenosyl-L-methionine = N(7)-methylguanosine(46) in tRNA + S-adenosyl-L-homocysteine</text>
        <dbReference type="Rhea" id="RHEA:42708"/>
        <dbReference type="Rhea" id="RHEA-COMP:10188"/>
        <dbReference type="Rhea" id="RHEA-COMP:10189"/>
        <dbReference type="ChEBI" id="CHEBI:57856"/>
        <dbReference type="ChEBI" id="CHEBI:59789"/>
        <dbReference type="ChEBI" id="CHEBI:74269"/>
        <dbReference type="ChEBI" id="CHEBI:74480"/>
        <dbReference type="EC" id="2.1.1.33"/>
    </reaction>
</comment>
<evidence type="ECO:0000256" key="7">
    <source>
        <dbReference type="ARBA" id="ARBA00022694"/>
    </source>
</evidence>
<organism evidence="8 9">
    <name type="scientific">Billgrantia endophytica</name>
    <dbReference type="NCBI Taxonomy" id="2033802"/>
    <lineage>
        <taxon>Bacteria</taxon>
        <taxon>Pseudomonadati</taxon>
        <taxon>Pseudomonadota</taxon>
        <taxon>Gammaproteobacteria</taxon>
        <taxon>Oceanospirillales</taxon>
        <taxon>Halomonadaceae</taxon>
        <taxon>Billgrantia</taxon>
    </lineage>
</organism>
<sequence>MHATSRTIVTNQPGPHQDLTRRVERALSHPFRKPVAIHTRLAFEQADTWLGARQPDGFRRTRLILDAGCGVGLSTRRLATRFPDHVVIGVDRSADRLARDHGALPDNGLLVRADLVDFWRLALAAGWQPAHHYLLYPNPYPKAAHLKMRWHGHPVFSVILALGGRLELRSNWRLYLEEFALAIEQATGIEVAVQPHIPDDGCLTPFERKYHTSGQSLWCLTASLPHAPGLVPAASLDKVPMTGGTCRSTVS</sequence>
<dbReference type="Gene3D" id="3.40.50.150">
    <property type="entry name" value="Vaccinia Virus protein VP39"/>
    <property type="match status" value="1"/>
</dbReference>
<dbReference type="AlphaFoldDB" id="A0A2N7TVB6"/>
<keyword evidence="7" id="KW-0819">tRNA processing</keyword>
<dbReference type="OrthoDB" id="9809889at2"/>
<reference evidence="8 9" key="1">
    <citation type="submission" date="2018-01" db="EMBL/GenBank/DDBJ databases">
        <title>Halomonas endophytica sp. nov., isolated from storage liquid in the stems of Populus euphratica.</title>
        <authorList>
            <person name="Chen C."/>
        </authorList>
    </citation>
    <scope>NUCLEOTIDE SEQUENCE [LARGE SCALE GENOMIC DNA]</scope>
    <source>
        <strain evidence="8 9">MC28</strain>
    </source>
</reference>
<dbReference type="PROSITE" id="PS51625">
    <property type="entry name" value="SAM_MT_TRMB"/>
    <property type="match status" value="1"/>
</dbReference>
<evidence type="ECO:0000256" key="6">
    <source>
        <dbReference type="ARBA" id="ARBA00022691"/>
    </source>
</evidence>
<gene>
    <name evidence="8" type="ORF">C1H69_22275</name>
</gene>
<evidence type="ECO:0000313" key="8">
    <source>
        <dbReference type="EMBL" id="PMR72133.1"/>
    </source>
</evidence>
<dbReference type="Pfam" id="PF02390">
    <property type="entry name" value="Methyltransf_4"/>
    <property type="match status" value="1"/>
</dbReference>
<dbReference type="EMBL" id="PNRF01000047">
    <property type="protein sequence ID" value="PMR72133.1"/>
    <property type="molecule type" value="Genomic_DNA"/>
</dbReference>
<dbReference type="SUPFAM" id="SSF53335">
    <property type="entry name" value="S-adenosyl-L-methionine-dependent methyltransferases"/>
    <property type="match status" value="1"/>
</dbReference>